<reference evidence="1 2" key="1">
    <citation type="journal article" date="2017" name="ISME J.">
        <title>Energy and carbon metabolisms in a deep terrestrial subsurface fluid microbial community.</title>
        <authorList>
            <person name="Momper L."/>
            <person name="Jungbluth S.P."/>
            <person name="Lee M.D."/>
            <person name="Amend J.P."/>
        </authorList>
    </citation>
    <scope>NUCLEOTIDE SEQUENCE [LARGE SCALE GENOMIC DNA]</scope>
    <source>
        <strain evidence="1">SURF_26</strain>
    </source>
</reference>
<proteinExistence type="predicted"/>
<comment type="caution">
    <text evidence="1">The sequence shown here is derived from an EMBL/GenBank/DDBJ whole genome shotgun (WGS) entry which is preliminary data.</text>
</comment>
<dbReference type="Proteomes" id="UP000266426">
    <property type="component" value="Unassembled WGS sequence"/>
</dbReference>
<accession>A0A3A4R047</accession>
<sequence>MIGNPIGSELRVNTYTTNNQSYPFVSSNGTNYVVVWESWGQDNADGRGIYGQLYDNDGSPMGTEFQIIHHITNCTRNASVSSNGTNYLVTWYNDDMQDDAKEGIYGQFYSSDGSPIGSEFQINTYTIDDQRFSSVSSNGSDYLVTWESWGQDGSYDGIFGKSISGYTGYDTDPLNSDSDNDAMPDGWEVDNSLNPTVNDTEDDIDNDGLTNIEEFYHETAPNNPDTDNDGMEDGDEIRLFMEPDNADSLFRITYCGFEASSSGITLEWQGSASNPDLPYKIFWCDDPGNPWNEAIVESGDIFDNDGIRTWIDDGDNDSTVPRPAPDNAVFRLYKVVAE</sequence>
<gene>
    <name evidence="1" type="ORF">C4541_05995</name>
</gene>
<evidence type="ECO:0000313" key="2">
    <source>
        <dbReference type="Proteomes" id="UP000266426"/>
    </source>
</evidence>
<dbReference type="AlphaFoldDB" id="A0A3A4R047"/>
<dbReference type="EMBL" id="QZJZ01000048">
    <property type="protein sequence ID" value="RJP59485.1"/>
    <property type="molecule type" value="Genomic_DNA"/>
</dbReference>
<evidence type="ECO:0000313" key="1">
    <source>
        <dbReference type="EMBL" id="RJP59485.1"/>
    </source>
</evidence>
<name>A0A3A4R047_9BACT</name>
<protein>
    <submittedName>
        <fullName evidence="1">Uncharacterized protein</fullName>
    </submittedName>
</protein>
<organism evidence="1 2">
    <name type="scientific">Candidatus Auribacter fodinae</name>
    <dbReference type="NCBI Taxonomy" id="2093366"/>
    <lineage>
        <taxon>Bacteria</taxon>
        <taxon>Pseudomonadati</taxon>
        <taxon>Candidatus Auribacterota</taxon>
        <taxon>Candidatus Auribacteria</taxon>
        <taxon>Candidatus Auribacterales</taxon>
        <taxon>Candidatus Auribacteraceae</taxon>
        <taxon>Candidatus Auribacter</taxon>
    </lineage>
</organism>